<evidence type="ECO:0000313" key="2">
    <source>
        <dbReference type="EMBL" id="GAW79249.1"/>
    </source>
</evidence>
<dbReference type="AlphaFoldDB" id="A0A1Y1J9S9"/>
<sequence>MRYVQLLNYPEYDKNERKRKRNQMNLSVEKRYGHFLNRFSGWDSRHWEKGRAMWKEETVKQNIHENVHTNFRENIYKGSYKAKNNMDAENNSSAVRRVILEKKQKFGKYIGRNNFCNYIPMNKKFNSSLSNEISRMDESKRVVENYATPKLHEKNNPLERPKKMQRLHEKNSPLEELKTRESLYEKNNPFERPKKMQRLHEKNSPLEELKTRENLHEKNNPLERPKKMQILHENNNTLEELKTTESLHEKNSSLEELKTTESLHEKNSSLERPKKMQNLHENNNTLEELKTTENLHEKNSSLEELKTTESLHEKNSSLEELKTRENLHEKNNPLEKPKKMQILHENNNTLEELKTRENLDQLNCNTSTNKKMSKWHAKKKSRLENMKVHNDAIPKDMLKAILSKCIDVRGYIVNNKKNFENMLINLFNEYMFLKRYMISNYNTYHKLKFFLSCNHYVKKLNDVLSTFCDVVQEVNEYFVIELYKKIRINLRLLYYVARILSNYMTCIAYRKVGYITMICISRVHTIYKCMLISEPFKNHVPELLKMINYNKRNKLII</sequence>
<organism evidence="2 3">
    <name type="scientific">Plasmodium gonderi</name>
    <dbReference type="NCBI Taxonomy" id="77519"/>
    <lineage>
        <taxon>Eukaryota</taxon>
        <taxon>Sar</taxon>
        <taxon>Alveolata</taxon>
        <taxon>Apicomplexa</taxon>
        <taxon>Aconoidasida</taxon>
        <taxon>Haemosporida</taxon>
        <taxon>Plasmodiidae</taxon>
        <taxon>Plasmodium</taxon>
        <taxon>Plasmodium (Plasmodium)</taxon>
    </lineage>
</organism>
<comment type="caution">
    <text evidence="2">The sequence shown here is derived from an EMBL/GenBank/DDBJ whole genome shotgun (WGS) entry which is preliminary data.</text>
</comment>
<dbReference type="EMBL" id="BDQF01000003">
    <property type="protein sequence ID" value="GAW79249.1"/>
    <property type="molecule type" value="Genomic_DNA"/>
</dbReference>
<feature type="region of interest" description="Disordered" evidence="1">
    <location>
        <begin position="152"/>
        <end position="221"/>
    </location>
</feature>
<feature type="region of interest" description="Disordered" evidence="1">
    <location>
        <begin position="243"/>
        <end position="278"/>
    </location>
</feature>
<feature type="region of interest" description="Disordered" evidence="1">
    <location>
        <begin position="293"/>
        <end position="321"/>
    </location>
</feature>
<dbReference type="GeneID" id="39745953"/>
<reference evidence="3" key="1">
    <citation type="submission" date="2017-04" db="EMBL/GenBank/DDBJ databases">
        <title>Plasmodium gonderi genome.</title>
        <authorList>
            <person name="Arisue N."/>
            <person name="Honma H."/>
            <person name="Kawai S."/>
            <person name="Tougan T."/>
            <person name="Tanabe K."/>
            <person name="Horii T."/>
        </authorList>
    </citation>
    <scope>NUCLEOTIDE SEQUENCE [LARGE SCALE GENOMIC DNA]</scope>
    <source>
        <strain evidence="3">ATCC 30045</strain>
    </source>
</reference>
<dbReference type="RefSeq" id="XP_028541838.1">
    <property type="nucleotide sequence ID" value="XM_028686037.1"/>
</dbReference>
<dbReference type="Proteomes" id="UP000195521">
    <property type="component" value="Unassembled WGS sequence"/>
</dbReference>
<accession>A0A1Y1J9S9</accession>
<gene>
    <name evidence="2" type="ORF">PGO_030490</name>
</gene>
<dbReference type="OrthoDB" id="386693at2759"/>
<feature type="compositionally biased region" description="Basic and acidic residues" evidence="1">
    <location>
        <begin position="243"/>
        <end position="274"/>
    </location>
</feature>
<evidence type="ECO:0000256" key="1">
    <source>
        <dbReference type="SAM" id="MobiDB-lite"/>
    </source>
</evidence>
<proteinExistence type="predicted"/>
<name>A0A1Y1J9S9_PLAGO</name>
<protein>
    <submittedName>
        <fullName evidence="2">Uncharacterized protein</fullName>
    </submittedName>
</protein>
<keyword evidence="3" id="KW-1185">Reference proteome</keyword>
<evidence type="ECO:0000313" key="3">
    <source>
        <dbReference type="Proteomes" id="UP000195521"/>
    </source>
</evidence>